<sequence>MTVEGIFGDMDDLDVLILLLKEKNGKRFLPIGIDEAAAGYILMLMHDVKNEQPFIYDLLLRAYDECGSGIKFVVINRIKNMMLYANLVLDANGATKTVEARPTDVIALALKRGVAIYAEEEVLREAANKKTEHKSVTDIPDVFKDVINNLGPQIDELDKPK</sequence>
<proteinExistence type="predicted"/>
<comment type="caution">
    <text evidence="2">The sequence shown here is derived from an EMBL/GenBank/DDBJ whole genome shotgun (WGS) entry which is preliminary data.</text>
</comment>
<organism evidence="2 3">
    <name type="scientific">Candidatus Terrybacteria bacterium RIFCSPHIGHO2_01_FULL_43_35</name>
    <dbReference type="NCBI Taxonomy" id="1802361"/>
    <lineage>
        <taxon>Bacteria</taxon>
        <taxon>Candidatus Terryibacteriota</taxon>
    </lineage>
</organism>
<dbReference type="Gene3D" id="3.10.690.10">
    <property type="entry name" value="Bifunctional nuclease domain"/>
    <property type="match status" value="1"/>
</dbReference>
<evidence type="ECO:0000313" key="3">
    <source>
        <dbReference type="Proteomes" id="UP000178869"/>
    </source>
</evidence>
<dbReference type="AlphaFoldDB" id="A0A1G2PD76"/>
<dbReference type="PROSITE" id="PS51658">
    <property type="entry name" value="BFN"/>
    <property type="match status" value="1"/>
</dbReference>
<dbReference type="GO" id="GO:0004518">
    <property type="term" value="F:nuclease activity"/>
    <property type="evidence" value="ECO:0007669"/>
    <property type="project" value="InterPro"/>
</dbReference>
<protein>
    <recommendedName>
        <fullName evidence="1">BFN domain-containing protein</fullName>
    </recommendedName>
</protein>
<dbReference type="EMBL" id="MHSR01000017">
    <property type="protein sequence ID" value="OHA46296.1"/>
    <property type="molecule type" value="Genomic_DNA"/>
</dbReference>
<evidence type="ECO:0000313" key="2">
    <source>
        <dbReference type="EMBL" id="OHA46296.1"/>
    </source>
</evidence>
<feature type="domain" description="BFN" evidence="1">
    <location>
        <begin position="1"/>
        <end position="130"/>
    </location>
</feature>
<dbReference type="Proteomes" id="UP000178869">
    <property type="component" value="Unassembled WGS sequence"/>
</dbReference>
<evidence type="ECO:0000259" key="1">
    <source>
        <dbReference type="PROSITE" id="PS51658"/>
    </source>
</evidence>
<dbReference type="InterPro" id="IPR036104">
    <property type="entry name" value="BFN_sf"/>
</dbReference>
<dbReference type="SUPFAM" id="SSF103256">
    <property type="entry name" value="Hypothetical protein TM0160"/>
    <property type="match status" value="1"/>
</dbReference>
<name>A0A1G2PD76_9BACT</name>
<gene>
    <name evidence="2" type="ORF">A2828_00770</name>
</gene>
<accession>A0A1G2PD76</accession>
<dbReference type="Pfam" id="PF02577">
    <property type="entry name" value="BFN_dom"/>
    <property type="match status" value="1"/>
</dbReference>
<reference evidence="2 3" key="1">
    <citation type="journal article" date="2016" name="Nat. Commun.">
        <title>Thousands of microbial genomes shed light on interconnected biogeochemical processes in an aquifer system.</title>
        <authorList>
            <person name="Anantharaman K."/>
            <person name="Brown C.T."/>
            <person name="Hug L.A."/>
            <person name="Sharon I."/>
            <person name="Castelle C.J."/>
            <person name="Probst A.J."/>
            <person name="Thomas B.C."/>
            <person name="Singh A."/>
            <person name="Wilkins M.J."/>
            <person name="Karaoz U."/>
            <person name="Brodie E.L."/>
            <person name="Williams K.H."/>
            <person name="Hubbard S.S."/>
            <person name="Banfield J.F."/>
        </authorList>
    </citation>
    <scope>NUCLEOTIDE SEQUENCE [LARGE SCALE GENOMIC DNA]</scope>
</reference>
<dbReference type="InterPro" id="IPR003729">
    <property type="entry name" value="Bi_nuclease_dom"/>
</dbReference>